<evidence type="ECO:0000313" key="5">
    <source>
        <dbReference type="Proteomes" id="UP000677265"/>
    </source>
</evidence>
<comment type="caution">
    <text evidence="3">The sequence shown here is derived from an EMBL/GenBank/DDBJ whole genome shotgun (WGS) entry which is preliminary data.</text>
</comment>
<dbReference type="RefSeq" id="WP_213144854.1">
    <property type="nucleotide sequence ID" value="NZ_JAGYPE020000023.1"/>
</dbReference>
<protein>
    <recommendedName>
        <fullName evidence="2">YqgU-like 6-bladed beta-propeller domain-containing protein</fullName>
    </recommendedName>
</protein>
<sequence>MIQIKESAPKGLAITMFLIVLALLLGACSDNKQIKSKGSAGTEKPKAPNTEKSNEQVLPISIPDGEFYKSIGWLADQEIVYITNVGQSSNVYRYHLLTGKSELIYKSEFPIVTAQISPSKSFILIHSSPSSYEGLVTIIDTKGNEKLKQSFPSYELSFEWNPYDNSKVLVSTFSEDWDFNVFLLDFKSGETKELSLPQPFNKWMGANELAFLNWDQEHPSLFAPLIKKGLNNGMEKTLFPTVLQFSTFKDLLVKIEINDQNQLARYSFLDKDLQEIYSFSNPLLTKYSDWLVPYFDYNEKEKEFITLNAVKDGEADVYTEGFNLVAYDLKKDSSQKILTGLKNAPIMISPSGKTILYGERFEKIIDLNTKKIFDLVKE</sequence>
<dbReference type="EMBL" id="JAGYPE010000005">
    <property type="protein sequence ID" value="MBS4184991.1"/>
    <property type="molecule type" value="Genomic_DNA"/>
</dbReference>
<evidence type="ECO:0000259" key="2">
    <source>
        <dbReference type="Pfam" id="PF21101"/>
    </source>
</evidence>
<dbReference type="EMBL" id="JAGYPE020000023">
    <property type="protein sequence ID" value="MCH6266626.1"/>
    <property type="molecule type" value="Genomic_DNA"/>
</dbReference>
<dbReference type="InterPro" id="IPR048421">
    <property type="entry name" value="YqgU_beta-prop"/>
</dbReference>
<evidence type="ECO:0000313" key="3">
    <source>
        <dbReference type="EMBL" id="MBS4184991.1"/>
    </source>
</evidence>
<feature type="domain" description="YqgU-like 6-bladed beta-propeller" evidence="2">
    <location>
        <begin position="96"/>
        <end position="358"/>
    </location>
</feature>
<keyword evidence="5" id="KW-1185">Reference proteome</keyword>
<name>A0A942T4I9_9BACI</name>
<accession>A0A942T4I9</accession>
<dbReference type="SUPFAM" id="SSF82171">
    <property type="entry name" value="DPP6 N-terminal domain-like"/>
    <property type="match status" value="1"/>
</dbReference>
<organism evidence="3">
    <name type="scientific">Neobacillus citreus</name>
    <dbReference type="NCBI Taxonomy" id="2833578"/>
    <lineage>
        <taxon>Bacteria</taxon>
        <taxon>Bacillati</taxon>
        <taxon>Bacillota</taxon>
        <taxon>Bacilli</taxon>
        <taxon>Bacillales</taxon>
        <taxon>Bacillaceae</taxon>
        <taxon>Neobacillus</taxon>
    </lineage>
</organism>
<dbReference type="Proteomes" id="UP000677265">
    <property type="component" value="Unassembled WGS sequence"/>
</dbReference>
<evidence type="ECO:0000313" key="4">
    <source>
        <dbReference type="EMBL" id="MCH6266626.1"/>
    </source>
</evidence>
<gene>
    <name evidence="4" type="ORF">KHB02_013935</name>
    <name evidence="3" type="ORF">KHB02_26785</name>
</gene>
<dbReference type="PROSITE" id="PS51257">
    <property type="entry name" value="PROKAR_LIPOPROTEIN"/>
    <property type="match status" value="1"/>
</dbReference>
<reference evidence="3" key="1">
    <citation type="submission" date="2021-05" db="EMBL/GenBank/DDBJ databases">
        <title>Novel Bacillus species.</title>
        <authorList>
            <person name="Liu G."/>
        </authorList>
    </citation>
    <scope>NUCLEOTIDE SEQUENCE</scope>
    <source>
        <strain evidence="3 5">FJAT-50051</strain>
    </source>
</reference>
<dbReference type="Pfam" id="PF21101">
    <property type="entry name" value="YqgU"/>
    <property type="match status" value="1"/>
</dbReference>
<evidence type="ECO:0000256" key="1">
    <source>
        <dbReference type="SAM" id="MobiDB-lite"/>
    </source>
</evidence>
<proteinExistence type="predicted"/>
<dbReference type="AlphaFoldDB" id="A0A942T4I9"/>
<feature type="region of interest" description="Disordered" evidence="1">
    <location>
        <begin position="35"/>
        <end position="55"/>
    </location>
</feature>